<dbReference type="Gene3D" id="3.40.50.720">
    <property type="entry name" value="NAD(P)-binding Rossmann-like Domain"/>
    <property type="match status" value="1"/>
</dbReference>
<dbReference type="RefSeq" id="WP_169900594.1">
    <property type="nucleotide sequence ID" value="NZ_JAAQYH010000023.1"/>
</dbReference>
<dbReference type="Proteomes" id="UP000535954">
    <property type="component" value="Unassembled WGS sequence"/>
</dbReference>
<dbReference type="EMBL" id="JAAQYH010000023">
    <property type="protein sequence ID" value="NNA76859.1"/>
    <property type="molecule type" value="Genomic_DNA"/>
</dbReference>
<organism evidence="1 2">
    <name type="scientific">Pseudomonas lactis</name>
    <dbReference type="NCBI Taxonomy" id="1615674"/>
    <lineage>
        <taxon>Bacteria</taxon>
        <taxon>Pseudomonadati</taxon>
        <taxon>Pseudomonadota</taxon>
        <taxon>Gammaproteobacteria</taxon>
        <taxon>Pseudomonadales</taxon>
        <taxon>Pseudomonadaceae</taxon>
        <taxon>Pseudomonas</taxon>
    </lineage>
</organism>
<name>A0A7Y1M7X8_9PSED</name>
<proteinExistence type="predicted"/>
<dbReference type="PANTHER" id="PTHR14097">
    <property type="entry name" value="OXIDOREDUCTASE HTATIP2"/>
    <property type="match status" value="1"/>
</dbReference>
<dbReference type="PANTHER" id="PTHR14097:SF8">
    <property type="entry name" value="NAD(P)-BINDING DOMAIN-CONTAINING PROTEIN"/>
    <property type="match status" value="1"/>
</dbReference>
<accession>A0A7Y1M7X8</accession>
<comment type="caution">
    <text evidence="1">The sequence shown here is derived from an EMBL/GenBank/DDBJ whole genome shotgun (WGS) entry which is preliminary data.</text>
</comment>
<reference evidence="1 2" key="1">
    <citation type="journal article" date="2020" name="Front. Microbiol.">
        <title>Genetic Organization of the aprX-lipA2 Operon Affects the Proteolytic Potential of Pseudomonas Species in Milk.</title>
        <authorList>
            <person name="Maier C."/>
            <person name="Huptas C."/>
            <person name="von Neubeck M."/>
            <person name="Scherer S."/>
            <person name="Wenning M."/>
            <person name="Lucking G."/>
        </authorList>
    </citation>
    <scope>NUCLEOTIDE SEQUENCE [LARGE SCALE GENOMIC DNA]</scope>
    <source>
        <strain evidence="1 2">WS 5405</strain>
    </source>
</reference>
<sequence>MKILIFGASGMVGSGVLRECLVAQDVESVRSISRTRLDVQHAKLEQVISPDFAAAPHTLSDDDLRDVDACFFCLGVSAAGLTEEQYTNMTLRLTLAVAQRLCTLNPEATFIYISGAGADSTEQSSTMWARVRGMTENELLRLPFKRVHILRPGVIQPLHGATSKTRSYRVFYRLTGPFLTIVRHVFPEKVLSTEIIGQSILSIMRYGTAEDVLESAQIYQLARGGKSAPRV</sequence>
<evidence type="ECO:0000313" key="2">
    <source>
        <dbReference type="Proteomes" id="UP000535954"/>
    </source>
</evidence>
<dbReference type="SUPFAM" id="SSF51735">
    <property type="entry name" value="NAD(P)-binding Rossmann-fold domains"/>
    <property type="match status" value="1"/>
</dbReference>
<gene>
    <name evidence="1" type="ORF">HBO13_29940</name>
</gene>
<evidence type="ECO:0000313" key="1">
    <source>
        <dbReference type="EMBL" id="NNA76859.1"/>
    </source>
</evidence>
<dbReference type="InterPro" id="IPR036291">
    <property type="entry name" value="NAD(P)-bd_dom_sf"/>
</dbReference>
<dbReference type="AlphaFoldDB" id="A0A7Y1M7X8"/>
<protein>
    <submittedName>
        <fullName evidence="1">Epimerase</fullName>
    </submittedName>
</protein>